<dbReference type="InterPro" id="IPR045341">
    <property type="entry name" value="DUF6532"/>
</dbReference>
<accession>G4TUF2</accession>
<dbReference type="OrthoDB" id="3257342at2759"/>
<feature type="region of interest" description="Disordered" evidence="1">
    <location>
        <begin position="206"/>
        <end position="238"/>
    </location>
</feature>
<comment type="caution">
    <text evidence="3">The sequence shown here is derived from an EMBL/GenBank/DDBJ whole genome shotgun (WGS) entry which is preliminary data.</text>
</comment>
<dbReference type="Proteomes" id="UP000007148">
    <property type="component" value="Unassembled WGS sequence"/>
</dbReference>
<evidence type="ECO:0000313" key="4">
    <source>
        <dbReference type="Proteomes" id="UP000007148"/>
    </source>
</evidence>
<feature type="compositionally biased region" description="Polar residues" evidence="1">
    <location>
        <begin position="206"/>
        <end position="217"/>
    </location>
</feature>
<feature type="compositionally biased region" description="Polar residues" evidence="1">
    <location>
        <begin position="295"/>
        <end position="311"/>
    </location>
</feature>
<dbReference type="AlphaFoldDB" id="G4TUF2"/>
<feature type="compositionally biased region" description="Gly residues" evidence="1">
    <location>
        <begin position="647"/>
        <end position="656"/>
    </location>
</feature>
<feature type="compositionally biased region" description="Low complexity" evidence="1">
    <location>
        <begin position="20"/>
        <end position="30"/>
    </location>
</feature>
<proteinExistence type="predicted"/>
<dbReference type="InParanoid" id="G4TUF2"/>
<feature type="compositionally biased region" description="Polar residues" evidence="1">
    <location>
        <begin position="87"/>
        <end position="103"/>
    </location>
</feature>
<dbReference type="Pfam" id="PF20149">
    <property type="entry name" value="DUF6532"/>
    <property type="match status" value="1"/>
</dbReference>
<evidence type="ECO:0000313" key="3">
    <source>
        <dbReference type="EMBL" id="CCA74945.1"/>
    </source>
</evidence>
<gene>
    <name evidence="3" type="ORF">PIIN_08925</name>
</gene>
<feature type="compositionally biased region" description="Basic residues" evidence="1">
    <location>
        <begin position="1"/>
        <end position="12"/>
    </location>
</feature>
<evidence type="ECO:0000256" key="1">
    <source>
        <dbReference type="SAM" id="MobiDB-lite"/>
    </source>
</evidence>
<sequence length="656" mass="71393">MTKPPKPPKRSRNTVTETTSQRQSSRHQQSGEPVLGPLRALNSGVYRATRSRSVTGSPARPAPGPSGSPETLNFLPVIPQGEESNDESNNNIAAPITSRQPVSSPIRPESPNPEESAFGIPPHPSPGLDQPLERDSDDPGPTTPRVLDKGKGRVTSQPHRAPKRSRVMLSDPDTSASDSETRLNMHASFVGGADDVSPHLGWASHSFSPMASPNPRTRGSHDVLAQHQSKRHRHAPSTDKLAVVAAHLVPESISTMSGAAARPAAIRFHPPPTLSASVVTRDLPQPTSRSVRITTNTTTPWAPDPSSQTNAVDGGARTRPVQLAHFPPAGVPQLPGTVVAHRARAAAMPPNDTEAAAFNGRRRGSKVPAGHQLGSFTPNGRALLKHAREDYVFKIVTENAYPSLEDRFKKADQSIRAARGALPDMARGSSLTATTNDTLRCITDSGWSFRGRFKGNVSHIVRQAYGLYIPAEAAEVMAGGGNTQEAATYVRTRVEYLLDPMLRFLCGDLGRHTEVIYAHPAIKNVIHQWLYHPASMERRKSLHPMPYPVVAFVSTVLQCTLEEWSTGIRIIISFTEEQYRHKYDAHMRRLAQYSERHSRKMAKLMSSISDYCELQSRPPITLDPEQVEKDDIPFSLDPLDSDSDSLSGGGAPSNTS</sequence>
<organism evidence="3 4">
    <name type="scientific">Serendipita indica (strain DSM 11827)</name>
    <name type="common">Root endophyte fungus</name>
    <name type="synonym">Piriformospora indica</name>
    <dbReference type="NCBI Taxonomy" id="1109443"/>
    <lineage>
        <taxon>Eukaryota</taxon>
        <taxon>Fungi</taxon>
        <taxon>Dikarya</taxon>
        <taxon>Basidiomycota</taxon>
        <taxon>Agaricomycotina</taxon>
        <taxon>Agaricomycetes</taxon>
        <taxon>Sebacinales</taxon>
        <taxon>Serendipitaceae</taxon>
        <taxon>Serendipita</taxon>
    </lineage>
</organism>
<dbReference type="eggNOG" id="ENOG502SUXT">
    <property type="taxonomic scope" value="Eukaryota"/>
</dbReference>
<dbReference type="STRING" id="1109443.G4TUF2"/>
<dbReference type="EMBL" id="CAFZ01000376">
    <property type="protein sequence ID" value="CCA74945.1"/>
    <property type="molecule type" value="Genomic_DNA"/>
</dbReference>
<protein>
    <recommendedName>
        <fullName evidence="2">DUF6532 domain-containing protein</fullName>
    </recommendedName>
</protein>
<feature type="region of interest" description="Disordered" evidence="1">
    <location>
        <begin position="1"/>
        <end position="179"/>
    </location>
</feature>
<name>G4TUF2_SERID</name>
<feature type="region of interest" description="Disordered" evidence="1">
    <location>
        <begin position="295"/>
        <end position="314"/>
    </location>
</feature>
<feature type="region of interest" description="Disordered" evidence="1">
    <location>
        <begin position="619"/>
        <end position="656"/>
    </location>
</feature>
<evidence type="ECO:0000259" key="2">
    <source>
        <dbReference type="Pfam" id="PF20149"/>
    </source>
</evidence>
<dbReference type="HOGENOM" id="CLU_418032_0_0_1"/>
<reference evidence="3 4" key="1">
    <citation type="journal article" date="2011" name="PLoS Pathog.">
        <title>Endophytic Life Strategies Decoded by Genome and Transcriptome Analyses of the Mutualistic Root Symbiont Piriformospora indica.</title>
        <authorList>
            <person name="Zuccaro A."/>
            <person name="Lahrmann U."/>
            <person name="Guldener U."/>
            <person name="Langen G."/>
            <person name="Pfiffi S."/>
            <person name="Biedenkopf D."/>
            <person name="Wong P."/>
            <person name="Samans B."/>
            <person name="Grimm C."/>
            <person name="Basiewicz M."/>
            <person name="Murat C."/>
            <person name="Martin F."/>
            <person name="Kogel K.H."/>
        </authorList>
    </citation>
    <scope>NUCLEOTIDE SEQUENCE [LARGE SCALE GENOMIC DNA]</scope>
    <source>
        <strain evidence="3 4">DSM 11827</strain>
    </source>
</reference>
<keyword evidence="4" id="KW-1185">Reference proteome</keyword>
<feature type="domain" description="DUF6532" evidence="2">
    <location>
        <begin position="387"/>
        <end position="592"/>
    </location>
</feature>